<evidence type="ECO:0000313" key="2">
    <source>
        <dbReference type="EMBL" id="BAQ49177.1"/>
    </source>
</evidence>
<geneLocation type="plasmid" evidence="3">
    <name>pMaq22A_1p DNA</name>
</geneLocation>
<evidence type="ECO:0000256" key="1">
    <source>
        <dbReference type="SAM" id="Phobius"/>
    </source>
</evidence>
<reference evidence="2 3" key="1">
    <citation type="journal article" date="2015" name="Genome Announc.">
        <title>Complete Genome Sequence of Methylobacterium aquaticum Strain 22A, Isolated from Racomitrium japonicum Moss.</title>
        <authorList>
            <person name="Tani A."/>
            <person name="Ogura Y."/>
            <person name="Hayashi T."/>
            <person name="Kimbara K."/>
        </authorList>
    </citation>
    <scope>NUCLEOTIDE SEQUENCE [LARGE SCALE GENOMIC DNA]</scope>
    <source>
        <strain evidence="2 3">MA-22A</strain>
        <plasmid evidence="3">Plasmid pMaq22A_1p DNA</plasmid>
    </source>
</reference>
<keyword evidence="2" id="KW-0614">Plasmid</keyword>
<accession>A0A0C6FPZ4</accession>
<protein>
    <submittedName>
        <fullName evidence="2">Uncharacterized protein</fullName>
    </submittedName>
</protein>
<keyword evidence="1" id="KW-1133">Transmembrane helix</keyword>
<dbReference type="KEGG" id="maqu:Maq22A_1p34560"/>
<feature type="transmembrane region" description="Helical" evidence="1">
    <location>
        <begin position="6"/>
        <end position="28"/>
    </location>
</feature>
<name>A0A0C6FPZ4_9HYPH</name>
<dbReference type="EMBL" id="AP014705">
    <property type="protein sequence ID" value="BAQ49177.1"/>
    <property type="molecule type" value="Genomic_DNA"/>
</dbReference>
<dbReference type="AlphaFoldDB" id="A0A0C6FPZ4"/>
<dbReference type="Proteomes" id="UP000061432">
    <property type="component" value="Plasmid pMaq22A_1p"/>
</dbReference>
<gene>
    <name evidence="2" type="ORF">Maq22A_1p34560</name>
</gene>
<dbReference type="RefSeq" id="WP_165086600.1">
    <property type="nucleotide sequence ID" value="NZ_AP014705.1"/>
</dbReference>
<proteinExistence type="predicted"/>
<keyword evidence="1" id="KW-0812">Transmembrane</keyword>
<keyword evidence="1" id="KW-0472">Membrane</keyword>
<sequence>MSASDLIILASAGVLFAAVMLVGFVALIEKGLPRRDFDIVRLLASVEASEKKGRRR</sequence>
<evidence type="ECO:0000313" key="3">
    <source>
        <dbReference type="Proteomes" id="UP000061432"/>
    </source>
</evidence>
<organism evidence="2 3">
    <name type="scientific">Methylobacterium aquaticum</name>
    <dbReference type="NCBI Taxonomy" id="270351"/>
    <lineage>
        <taxon>Bacteria</taxon>
        <taxon>Pseudomonadati</taxon>
        <taxon>Pseudomonadota</taxon>
        <taxon>Alphaproteobacteria</taxon>
        <taxon>Hyphomicrobiales</taxon>
        <taxon>Methylobacteriaceae</taxon>
        <taxon>Methylobacterium</taxon>
    </lineage>
</organism>
<dbReference type="PATRIC" id="fig|270351.10.peg.6224"/>
<reference evidence="3" key="2">
    <citation type="submission" date="2015-01" db="EMBL/GenBank/DDBJ databases">
        <title>Complete genome sequence of Methylobacterium aquaticum strain 22A.</title>
        <authorList>
            <person name="Tani A."/>
            <person name="Ogura Y."/>
            <person name="Hayashi T."/>
        </authorList>
    </citation>
    <scope>NUCLEOTIDE SEQUENCE [LARGE SCALE GENOMIC DNA]</scope>
    <source>
        <strain evidence="3">MA-22A</strain>
        <plasmid evidence="3">Plasmid pMaq22A_1p DNA</plasmid>
    </source>
</reference>